<accession>A0ABR0UWL6</accession>
<comment type="caution">
    <text evidence="2">The sequence shown here is derived from an EMBL/GenBank/DDBJ whole genome shotgun (WGS) entry which is preliminary data.</text>
</comment>
<name>A0ABR0UWL6_REHGL</name>
<organism evidence="2 3">
    <name type="scientific">Rehmannia glutinosa</name>
    <name type="common">Chinese foxglove</name>
    <dbReference type="NCBI Taxonomy" id="99300"/>
    <lineage>
        <taxon>Eukaryota</taxon>
        <taxon>Viridiplantae</taxon>
        <taxon>Streptophyta</taxon>
        <taxon>Embryophyta</taxon>
        <taxon>Tracheophyta</taxon>
        <taxon>Spermatophyta</taxon>
        <taxon>Magnoliopsida</taxon>
        <taxon>eudicotyledons</taxon>
        <taxon>Gunneridae</taxon>
        <taxon>Pentapetalae</taxon>
        <taxon>asterids</taxon>
        <taxon>lamiids</taxon>
        <taxon>Lamiales</taxon>
        <taxon>Orobanchaceae</taxon>
        <taxon>Rehmannieae</taxon>
        <taxon>Rehmannia</taxon>
    </lineage>
</organism>
<keyword evidence="3" id="KW-1185">Reference proteome</keyword>
<reference evidence="2 3" key="1">
    <citation type="journal article" date="2021" name="Comput. Struct. Biotechnol. J.">
        <title>De novo genome assembly of the potent medicinal plant Rehmannia glutinosa using nanopore technology.</title>
        <authorList>
            <person name="Ma L."/>
            <person name="Dong C."/>
            <person name="Song C."/>
            <person name="Wang X."/>
            <person name="Zheng X."/>
            <person name="Niu Y."/>
            <person name="Chen S."/>
            <person name="Feng W."/>
        </authorList>
    </citation>
    <scope>NUCLEOTIDE SEQUENCE [LARGE SCALE GENOMIC DNA]</scope>
    <source>
        <strain evidence="2">DH-2019</strain>
    </source>
</reference>
<feature type="domain" description="RNase H type-1" evidence="1">
    <location>
        <begin position="148"/>
        <end position="200"/>
    </location>
</feature>
<proteinExistence type="predicted"/>
<gene>
    <name evidence="2" type="ORF">DH2020_039336</name>
</gene>
<dbReference type="EMBL" id="JABTTQ020001962">
    <property type="protein sequence ID" value="KAK6126921.1"/>
    <property type="molecule type" value="Genomic_DNA"/>
</dbReference>
<dbReference type="InterPro" id="IPR052929">
    <property type="entry name" value="RNase_H-like_EbsB-rel"/>
</dbReference>
<dbReference type="Proteomes" id="UP001318860">
    <property type="component" value="Unassembled WGS sequence"/>
</dbReference>
<sequence length="216" mass="25200">MNTLETIQHLFMQNDQVIRVWNHFAAWLRFSPPHTEHIHIFFSAWKNLTPFAHTPHISVLLPCIILWKIWSERNNCRHNMTKFSHFRIITNVHSHLSLFSKAKLFQVSTWKGFMDINTKLGFTFKLPTRHHHLSVLWTPPTQPWLKLNVDASFKSQSRAAGIGGVARDYRGETIWAFSSYLSQAQDPLFAECKAREVALSCNYVKVSNIYGLKLIR</sequence>
<dbReference type="Pfam" id="PF13456">
    <property type="entry name" value="RVT_3"/>
    <property type="match status" value="1"/>
</dbReference>
<protein>
    <recommendedName>
        <fullName evidence="1">RNase H type-1 domain-containing protein</fullName>
    </recommendedName>
</protein>
<evidence type="ECO:0000313" key="2">
    <source>
        <dbReference type="EMBL" id="KAK6126921.1"/>
    </source>
</evidence>
<dbReference type="PANTHER" id="PTHR47074:SF11">
    <property type="entry name" value="REVERSE TRANSCRIPTASE-LIKE PROTEIN"/>
    <property type="match status" value="1"/>
</dbReference>
<evidence type="ECO:0000313" key="3">
    <source>
        <dbReference type="Proteomes" id="UP001318860"/>
    </source>
</evidence>
<dbReference type="PANTHER" id="PTHR47074">
    <property type="entry name" value="BNAC02G40300D PROTEIN"/>
    <property type="match status" value="1"/>
</dbReference>
<dbReference type="InterPro" id="IPR002156">
    <property type="entry name" value="RNaseH_domain"/>
</dbReference>
<evidence type="ECO:0000259" key="1">
    <source>
        <dbReference type="Pfam" id="PF13456"/>
    </source>
</evidence>